<feature type="compositionally biased region" description="Pro residues" evidence="1">
    <location>
        <begin position="670"/>
        <end position="689"/>
    </location>
</feature>
<accession>A0A0M6XS10</accession>
<dbReference type="OrthoDB" id="7161641at2"/>
<organism evidence="2 3">
    <name type="scientific">Jannaschia rubra</name>
    <dbReference type="NCBI Taxonomy" id="282197"/>
    <lineage>
        <taxon>Bacteria</taxon>
        <taxon>Pseudomonadati</taxon>
        <taxon>Pseudomonadota</taxon>
        <taxon>Alphaproteobacteria</taxon>
        <taxon>Rhodobacterales</taxon>
        <taxon>Roseobacteraceae</taxon>
        <taxon>Jannaschia</taxon>
    </lineage>
</organism>
<feature type="region of interest" description="Disordered" evidence="1">
    <location>
        <begin position="670"/>
        <end position="695"/>
    </location>
</feature>
<dbReference type="RefSeq" id="WP_143114988.1">
    <property type="nucleotide sequence ID" value="NZ_CXPG01000020.1"/>
</dbReference>
<gene>
    <name evidence="2" type="ORF">JAN5088_02735</name>
</gene>
<evidence type="ECO:0000313" key="3">
    <source>
        <dbReference type="Proteomes" id="UP000048908"/>
    </source>
</evidence>
<reference evidence="2 3" key="1">
    <citation type="submission" date="2015-07" db="EMBL/GenBank/DDBJ databases">
        <authorList>
            <person name="Noorani M."/>
        </authorList>
    </citation>
    <scope>NUCLEOTIDE SEQUENCE [LARGE SCALE GENOMIC DNA]</scope>
    <source>
        <strain evidence="2 3">CECT 5088</strain>
    </source>
</reference>
<name>A0A0M6XS10_9RHOB</name>
<dbReference type="EMBL" id="CXPG01000020">
    <property type="protein sequence ID" value="CTQ33946.1"/>
    <property type="molecule type" value="Genomic_DNA"/>
</dbReference>
<proteinExistence type="predicted"/>
<dbReference type="STRING" id="282197.SAMN04488517_11448"/>
<evidence type="ECO:0000256" key="1">
    <source>
        <dbReference type="SAM" id="MobiDB-lite"/>
    </source>
</evidence>
<keyword evidence="3" id="KW-1185">Reference proteome</keyword>
<evidence type="ECO:0000313" key="2">
    <source>
        <dbReference type="EMBL" id="CTQ33946.1"/>
    </source>
</evidence>
<protein>
    <submittedName>
        <fullName evidence="2">Uncharacterized protein</fullName>
    </submittedName>
</protein>
<dbReference type="AlphaFoldDB" id="A0A0M6XS10"/>
<sequence length="1094" mass="113327">MPERPAAQPRRRGRRRASALVLLVLCALLAGAVLRLTQGPVALPAWTVARIEQRIGRDLAPRQVSLGLVALFYDLEDQALRLRLRDARLTDASGPVVTLPDARVALDGAALLRGKLRPRRVAVEGLSLDVARDADGAFSLAFGAGGGDLPGTWSEALETLDTLLANPVIAELSDVTVEGVTLRFTDAITGLSETVEDGTVVWARDGGGVRLSLTSSLRLGARTARVAMSLTRRGDGQGAQATVALDDLSLAGLAEAVPGVPALTLVKGEVSASAAMTLAEDGTPGPLVGRLEAGGLSMTDRPALALDRALLAFAWQPGPGRIALSQIEASSDDLSLTADGQILLEDGLIGPVQMQLRLGPTVLDPEGLFDRRVEFAQGLIEARLTQAPLGLAIGQAMLTGPSGTARLSGRLTFTDEGPAGALRLVVPQMAVDQLVALWPPSIQPQGRAWFTTNLLGGEARRAVALVRLEPATPPQVAASFEFSGGAFRYMREMPPAQDAAGAAQLDGNRLTLRLDRGAVPVTGPDQPEPSGTVDVAGTTFTIPDATARPAEGVLDLTAQGGIGDILTLMDNPPFRLLDRLNKTRDLASGAAEARVAVRLPLRKGNAPADIAYDVTARLTDVESRAIVPGRLLAAPDLTLTAAPGEVTIAGDMTLEGVPFSGRWRQALPPPLSDPIVPGAPPPPPRPLPEPGQVTGTARLTPDGLERLGITIDALDLRGEASADLSIVLPQGEPPRLSVRSDLRGLSVALPVINWSKGAARAADLLVEATLGPVPEVTRVALDAPGLDATGQVTLRAEGGLDRASFDRVDAGWFDGPLVLAGRGRGVAPAVTIRGGTADLRRALLNTGGEGGGDGAPLDIALARLQVTEGIALTDLRATLRGGAGSFTGRINGGAAVEGAIAPQGGGTAVQIRGGNAGEVLRSAGLFRDAAGGPITLTLRPTGQTGVFSGSVRMADVRVRNAPALASLLQALSVVGILEQLGGEGLFFPTVESEFVLRPGDIIVRQASAVGPSMSITADGTFDLGSKRMDMQGVISPIYLVNGLFGALFARRDEGLFGFTYRLSGPVASPAVSVNPLSILTPGVFRDIFRKDVPS</sequence>
<dbReference type="Proteomes" id="UP000048908">
    <property type="component" value="Unassembled WGS sequence"/>
</dbReference>